<organism evidence="1 2">
    <name type="scientific">Salmonirosea aquatica</name>
    <dbReference type="NCBI Taxonomy" id="2654236"/>
    <lineage>
        <taxon>Bacteria</taxon>
        <taxon>Pseudomonadati</taxon>
        <taxon>Bacteroidota</taxon>
        <taxon>Cytophagia</taxon>
        <taxon>Cytophagales</taxon>
        <taxon>Spirosomataceae</taxon>
        <taxon>Salmonirosea</taxon>
    </lineage>
</organism>
<sequence>MRSYLSLIALALTLQSCSDHDIEDPKVTLPKEYEACCGVQPVDFKMGSESIYVPNAFTPNGDGINDLFYPHVSEGVVDAEGFTITSAEGDTLLFHRLVFIWDRLDEFAWNGKRPDGSVYRGRFKYNMIIAGREKNQSRLLSGEACSILCEPGTKELIAKNTCFYPSQAGKNDKLGQLDVNLASNEKGCAK</sequence>
<gene>
    <name evidence="1" type="ORF">GBK04_20215</name>
</gene>
<keyword evidence="2" id="KW-1185">Reference proteome</keyword>
<dbReference type="EMBL" id="WHLY01000002">
    <property type="protein sequence ID" value="MPR35610.1"/>
    <property type="molecule type" value="Genomic_DNA"/>
</dbReference>
<evidence type="ECO:0000313" key="2">
    <source>
        <dbReference type="Proteomes" id="UP000479293"/>
    </source>
</evidence>
<comment type="caution">
    <text evidence="1">The sequence shown here is derived from an EMBL/GenBank/DDBJ whole genome shotgun (WGS) entry which is preliminary data.</text>
</comment>
<proteinExistence type="predicted"/>
<dbReference type="RefSeq" id="WP_152762815.1">
    <property type="nucleotide sequence ID" value="NZ_WHLY01000002.1"/>
</dbReference>
<reference evidence="1 2" key="1">
    <citation type="submission" date="2019-10" db="EMBL/GenBank/DDBJ databases">
        <title>Draft Genome Sequence of Cytophagaceae sp. SJW1-29.</title>
        <authorList>
            <person name="Choi A."/>
        </authorList>
    </citation>
    <scope>NUCLEOTIDE SEQUENCE [LARGE SCALE GENOMIC DNA]</scope>
    <source>
        <strain evidence="1 2">SJW1-29</strain>
    </source>
</reference>
<dbReference type="AlphaFoldDB" id="A0A7C9FEH8"/>
<dbReference type="PROSITE" id="PS51257">
    <property type="entry name" value="PROKAR_LIPOPROTEIN"/>
    <property type="match status" value="1"/>
</dbReference>
<protein>
    <recommendedName>
        <fullName evidence="3">Lipoprotein</fullName>
    </recommendedName>
</protein>
<evidence type="ECO:0000313" key="1">
    <source>
        <dbReference type="EMBL" id="MPR35610.1"/>
    </source>
</evidence>
<evidence type="ECO:0008006" key="3">
    <source>
        <dbReference type="Google" id="ProtNLM"/>
    </source>
</evidence>
<dbReference type="Proteomes" id="UP000479293">
    <property type="component" value="Unassembled WGS sequence"/>
</dbReference>
<name>A0A7C9FEH8_9BACT</name>
<accession>A0A7C9FEH8</accession>